<feature type="compositionally biased region" description="Polar residues" evidence="1">
    <location>
        <begin position="1"/>
        <end position="12"/>
    </location>
</feature>
<dbReference type="InterPro" id="IPR036390">
    <property type="entry name" value="WH_DNA-bd_sf"/>
</dbReference>
<dbReference type="Gene3D" id="1.10.10.10">
    <property type="entry name" value="Winged helix-like DNA-binding domain superfamily/Winged helix DNA-binding domain"/>
    <property type="match status" value="1"/>
</dbReference>
<sequence>MVKATTTVANSGKNHKTLHPPYSKKDQTGSSQQAAAKFVEHKCKKVLPPNFKKVQSVQLKKFVESERLVKVEGSFKFSWTEKVKLGVKQTQKNNVNNQETKKALMPKEKTPNKLAEKGVTKRLSQFKTPEKNLKNQMTKCLTPMERKGSNLCGSSRPTKKARNFCGCP</sequence>
<proteinExistence type="predicted"/>
<dbReference type="Proteomes" id="UP000516437">
    <property type="component" value="Chromosome 8"/>
</dbReference>
<name>A0A6A1USP7_9ROSI</name>
<dbReference type="EMBL" id="RXIC02000026">
    <property type="protein sequence ID" value="KAB1203251.1"/>
    <property type="molecule type" value="Genomic_DNA"/>
</dbReference>
<dbReference type="InterPro" id="IPR005818">
    <property type="entry name" value="Histone_H1/H5_H15"/>
</dbReference>
<dbReference type="AlphaFoldDB" id="A0A6A1USP7"/>
<comment type="caution">
    <text evidence="3">The sequence shown here is derived from an EMBL/GenBank/DDBJ whole genome shotgun (WGS) entry which is preliminary data.</text>
</comment>
<dbReference type="SUPFAM" id="SSF46785">
    <property type="entry name" value="Winged helix' DNA-binding domain"/>
    <property type="match status" value="1"/>
</dbReference>
<dbReference type="OrthoDB" id="1110759at2759"/>
<dbReference type="Pfam" id="PF00538">
    <property type="entry name" value="Linker_histone"/>
    <property type="match status" value="1"/>
</dbReference>
<reference evidence="3 4" key="1">
    <citation type="journal article" date="2019" name="Plant Biotechnol. J.">
        <title>The red bayberry genome and genetic basis of sex determination.</title>
        <authorList>
            <person name="Jia H.M."/>
            <person name="Jia H.J."/>
            <person name="Cai Q.L."/>
            <person name="Wang Y."/>
            <person name="Zhao H.B."/>
            <person name="Yang W.F."/>
            <person name="Wang G.Y."/>
            <person name="Li Y.H."/>
            <person name="Zhan D.L."/>
            <person name="Shen Y.T."/>
            <person name="Niu Q.F."/>
            <person name="Chang L."/>
            <person name="Qiu J."/>
            <person name="Zhao L."/>
            <person name="Xie H.B."/>
            <person name="Fu W.Y."/>
            <person name="Jin J."/>
            <person name="Li X.W."/>
            <person name="Jiao Y."/>
            <person name="Zhou C.C."/>
            <person name="Tu T."/>
            <person name="Chai C.Y."/>
            <person name="Gao J.L."/>
            <person name="Fan L.J."/>
            <person name="van de Weg E."/>
            <person name="Wang J.Y."/>
            <person name="Gao Z.S."/>
        </authorList>
    </citation>
    <scope>NUCLEOTIDE SEQUENCE [LARGE SCALE GENOMIC DNA]</scope>
    <source>
        <tissue evidence="3">Leaves</tissue>
    </source>
</reference>
<dbReference type="InterPro" id="IPR036388">
    <property type="entry name" value="WH-like_DNA-bd_sf"/>
</dbReference>
<dbReference type="GO" id="GO:0006334">
    <property type="term" value="P:nucleosome assembly"/>
    <property type="evidence" value="ECO:0007669"/>
    <property type="project" value="InterPro"/>
</dbReference>
<evidence type="ECO:0000259" key="2">
    <source>
        <dbReference type="PROSITE" id="PS51504"/>
    </source>
</evidence>
<feature type="region of interest" description="Disordered" evidence="1">
    <location>
        <begin position="145"/>
        <end position="168"/>
    </location>
</feature>
<feature type="region of interest" description="Disordered" evidence="1">
    <location>
        <begin position="1"/>
        <end position="34"/>
    </location>
</feature>
<dbReference type="GO" id="GO:0000786">
    <property type="term" value="C:nucleosome"/>
    <property type="evidence" value="ECO:0007669"/>
    <property type="project" value="InterPro"/>
</dbReference>
<keyword evidence="4" id="KW-1185">Reference proteome</keyword>
<organism evidence="3 4">
    <name type="scientific">Morella rubra</name>
    <name type="common">Chinese bayberry</name>
    <dbReference type="NCBI Taxonomy" id="262757"/>
    <lineage>
        <taxon>Eukaryota</taxon>
        <taxon>Viridiplantae</taxon>
        <taxon>Streptophyta</taxon>
        <taxon>Embryophyta</taxon>
        <taxon>Tracheophyta</taxon>
        <taxon>Spermatophyta</taxon>
        <taxon>Magnoliopsida</taxon>
        <taxon>eudicotyledons</taxon>
        <taxon>Gunneridae</taxon>
        <taxon>Pentapetalae</taxon>
        <taxon>rosids</taxon>
        <taxon>fabids</taxon>
        <taxon>Fagales</taxon>
        <taxon>Myricaceae</taxon>
        <taxon>Morella</taxon>
    </lineage>
</organism>
<dbReference type="GO" id="GO:0003677">
    <property type="term" value="F:DNA binding"/>
    <property type="evidence" value="ECO:0007669"/>
    <property type="project" value="InterPro"/>
</dbReference>
<protein>
    <submittedName>
        <fullName evidence="3">Histone H1</fullName>
    </submittedName>
</protein>
<gene>
    <name evidence="3" type="ORF">CJ030_MR8G022916</name>
</gene>
<accession>A0A6A1USP7</accession>
<evidence type="ECO:0000256" key="1">
    <source>
        <dbReference type="SAM" id="MobiDB-lite"/>
    </source>
</evidence>
<feature type="domain" description="H15" evidence="2">
    <location>
        <begin position="1"/>
        <end position="79"/>
    </location>
</feature>
<evidence type="ECO:0000313" key="4">
    <source>
        <dbReference type="Proteomes" id="UP000516437"/>
    </source>
</evidence>
<dbReference type="SMART" id="SM00526">
    <property type="entry name" value="H15"/>
    <property type="match status" value="1"/>
</dbReference>
<dbReference type="PROSITE" id="PS51504">
    <property type="entry name" value="H15"/>
    <property type="match status" value="1"/>
</dbReference>
<evidence type="ECO:0000313" key="3">
    <source>
        <dbReference type="EMBL" id="KAB1203251.1"/>
    </source>
</evidence>